<proteinExistence type="predicted"/>
<protein>
    <submittedName>
        <fullName evidence="2">Uncharacterized protein</fullName>
    </submittedName>
</protein>
<keyword evidence="3" id="KW-1185">Reference proteome</keyword>
<comment type="caution">
    <text evidence="2">The sequence shown here is derived from an EMBL/GenBank/DDBJ whole genome shotgun (WGS) entry which is preliminary data.</text>
</comment>
<dbReference type="AlphaFoldDB" id="A0AAD7WBR6"/>
<evidence type="ECO:0000256" key="1">
    <source>
        <dbReference type="SAM" id="MobiDB-lite"/>
    </source>
</evidence>
<organism evidence="2 3">
    <name type="scientific">Aldrovandia affinis</name>
    <dbReference type="NCBI Taxonomy" id="143900"/>
    <lineage>
        <taxon>Eukaryota</taxon>
        <taxon>Metazoa</taxon>
        <taxon>Chordata</taxon>
        <taxon>Craniata</taxon>
        <taxon>Vertebrata</taxon>
        <taxon>Euteleostomi</taxon>
        <taxon>Actinopterygii</taxon>
        <taxon>Neopterygii</taxon>
        <taxon>Teleostei</taxon>
        <taxon>Notacanthiformes</taxon>
        <taxon>Halosauridae</taxon>
        <taxon>Aldrovandia</taxon>
    </lineage>
</organism>
<gene>
    <name evidence="2" type="ORF">AAFF_G00095240</name>
</gene>
<dbReference type="Proteomes" id="UP001221898">
    <property type="component" value="Unassembled WGS sequence"/>
</dbReference>
<dbReference type="EMBL" id="JAINUG010000160">
    <property type="protein sequence ID" value="KAJ8391257.1"/>
    <property type="molecule type" value="Genomic_DNA"/>
</dbReference>
<feature type="compositionally biased region" description="Low complexity" evidence="1">
    <location>
        <begin position="84"/>
        <end position="103"/>
    </location>
</feature>
<name>A0AAD7WBR6_9TELE</name>
<sequence>MDGVGLSSRHAVLSVKEGGRLRVIELEVKSGDSDSDSSSDIVTALTSCQSGAGSPRALIPVPPPSTPVLTPQNDSGPITHRQGHSAAAAAATVTAHSSPASCI</sequence>
<feature type="region of interest" description="Disordered" evidence="1">
    <location>
        <begin position="63"/>
        <end position="103"/>
    </location>
</feature>
<evidence type="ECO:0000313" key="3">
    <source>
        <dbReference type="Proteomes" id="UP001221898"/>
    </source>
</evidence>
<evidence type="ECO:0000313" key="2">
    <source>
        <dbReference type="EMBL" id="KAJ8391257.1"/>
    </source>
</evidence>
<reference evidence="2" key="1">
    <citation type="journal article" date="2023" name="Science">
        <title>Genome structures resolve the early diversification of teleost fishes.</title>
        <authorList>
            <person name="Parey E."/>
            <person name="Louis A."/>
            <person name="Montfort J."/>
            <person name="Bouchez O."/>
            <person name="Roques C."/>
            <person name="Iampietro C."/>
            <person name="Lluch J."/>
            <person name="Castinel A."/>
            <person name="Donnadieu C."/>
            <person name="Desvignes T."/>
            <person name="Floi Bucao C."/>
            <person name="Jouanno E."/>
            <person name="Wen M."/>
            <person name="Mejri S."/>
            <person name="Dirks R."/>
            <person name="Jansen H."/>
            <person name="Henkel C."/>
            <person name="Chen W.J."/>
            <person name="Zahm M."/>
            <person name="Cabau C."/>
            <person name="Klopp C."/>
            <person name="Thompson A.W."/>
            <person name="Robinson-Rechavi M."/>
            <person name="Braasch I."/>
            <person name="Lecointre G."/>
            <person name="Bobe J."/>
            <person name="Postlethwait J.H."/>
            <person name="Berthelot C."/>
            <person name="Roest Crollius H."/>
            <person name="Guiguen Y."/>
        </authorList>
    </citation>
    <scope>NUCLEOTIDE SEQUENCE</scope>
    <source>
        <strain evidence="2">NC1722</strain>
    </source>
</reference>
<accession>A0AAD7WBR6</accession>